<dbReference type="InterPro" id="IPR000436">
    <property type="entry name" value="Sushi_SCR_CCP_dom"/>
</dbReference>
<dbReference type="FunFam" id="2.10.70.10:FF:000003">
    <property type="entry name" value="Versican core protein"/>
    <property type="match status" value="1"/>
</dbReference>
<keyword evidence="19" id="KW-0768">Sushi</keyword>
<dbReference type="InterPro" id="IPR000742">
    <property type="entry name" value="EGF"/>
</dbReference>
<dbReference type="SMART" id="SM00445">
    <property type="entry name" value="LINK"/>
    <property type="match status" value="2"/>
</dbReference>
<evidence type="ECO:0000256" key="6">
    <source>
        <dbReference type="ARBA" id="ARBA00022692"/>
    </source>
</evidence>
<keyword evidence="5 18" id="KW-0245">EGF-like domain</keyword>
<feature type="region of interest" description="Disordered" evidence="21">
    <location>
        <begin position="595"/>
        <end position="620"/>
    </location>
</feature>
<evidence type="ECO:0000256" key="11">
    <source>
        <dbReference type="ARBA" id="ARBA00022974"/>
    </source>
</evidence>
<dbReference type="GO" id="GO:0005615">
    <property type="term" value="C:extracellular space"/>
    <property type="evidence" value="ECO:0007669"/>
    <property type="project" value="TreeGrafter"/>
</dbReference>
<dbReference type="PROSITE" id="PS00022">
    <property type="entry name" value="EGF_1"/>
    <property type="match status" value="1"/>
</dbReference>
<proteinExistence type="predicted"/>
<keyword evidence="12" id="KW-0914">Notch signaling pathway</keyword>
<evidence type="ECO:0000256" key="5">
    <source>
        <dbReference type="ARBA" id="ARBA00022536"/>
    </source>
</evidence>
<dbReference type="InterPro" id="IPR050691">
    <property type="entry name" value="Hyaluronan_bind_Proteoglycan"/>
</dbReference>
<evidence type="ECO:0000256" key="21">
    <source>
        <dbReference type="SAM" id="MobiDB-lite"/>
    </source>
</evidence>
<feature type="domain" description="Sushi" evidence="25">
    <location>
        <begin position="1275"/>
        <end position="1335"/>
    </location>
</feature>
<dbReference type="InterPro" id="IPR036179">
    <property type="entry name" value="Ig-like_dom_sf"/>
</dbReference>
<dbReference type="RefSeq" id="XP_017328281.3">
    <property type="nucleotide sequence ID" value="XM_017472792.3"/>
</dbReference>
<evidence type="ECO:0000256" key="10">
    <source>
        <dbReference type="ARBA" id="ARBA00022843"/>
    </source>
</evidence>
<dbReference type="GO" id="GO:0002052">
    <property type="term" value="P:positive regulation of neuroblast proliferation"/>
    <property type="evidence" value="ECO:0007669"/>
    <property type="project" value="TreeGrafter"/>
</dbReference>
<keyword evidence="7" id="KW-0732">Signal</keyword>
<evidence type="ECO:0000256" key="18">
    <source>
        <dbReference type="PROSITE-ProRule" id="PRU00076"/>
    </source>
</evidence>
<dbReference type="GO" id="GO:0001501">
    <property type="term" value="P:skeletal system development"/>
    <property type="evidence" value="ECO:0007669"/>
    <property type="project" value="TreeGrafter"/>
</dbReference>
<evidence type="ECO:0000256" key="2">
    <source>
        <dbReference type="ARBA" id="ARBA00004613"/>
    </source>
</evidence>
<dbReference type="PROSITE" id="PS50835">
    <property type="entry name" value="IG_LIKE"/>
    <property type="match status" value="1"/>
</dbReference>
<keyword evidence="16" id="KW-0325">Glycoprotein</keyword>
<dbReference type="InterPro" id="IPR003599">
    <property type="entry name" value="Ig_sub"/>
</dbReference>
<evidence type="ECO:0000256" key="3">
    <source>
        <dbReference type="ARBA" id="ARBA00022473"/>
    </source>
</evidence>
<dbReference type="GO" id="GO:0010001">
    <property type="term" value="P:glial cell differentiation"/>
    <property type="evidence" value="ECO:0007669"/>
    <property type="project" value="TreeGrafter"/>
</dbReference>
<dbReference type="PROSITE" id="PS50963">
    <property type="entry name" value="LINK_2"/>
    <property type="match status" value="2"/>
</dbReference>
<evidence type="ECO:0000256" key="13">
    <source>
        <dbReference type="ARBA" id="ARBA00022989"/>
    </source>
</evidence>
<dbReference type="InterPro" id="IPR013783">
    <property type="entry name" value="Ig-like_fold"/>
</dbReference>
<feature type="disulfide bond" evidence="19">
    <location>
        <begin position="1277"/>
        <end position="1320"/>
    </location>
</feature>
<protein>
    <submittedName>
        <fullName evidence="28">Brevican core protein isoform X1</fullName>
    </submittedName>
</protein>
<dbReference type="PROSITE" id="PS50923">
    <property type="entry name" value="SUSHI"/>
    <property type="match status" value="1"/>
</dbReference>
<evidence type="ECO:0000256" key="1">
    <source>
        <dbReference type="ARBA" id="ARBA00004479"/>
    </source>
</evidence>
<evidence type="ECO:0000256" key="9">
    <source>
        <dbReference type="ARBA" id="ARBA00022782"/>
    </source>
</evidence>
<dbReference type="PANTHER" id="PTHR22804">
    <property type="entry name" value="AGGRECAN/VERSICAN PROTEOGLYCAN"/>
    <property type="match status" value="1"/>
</dbReference>
<evidence type="ECO:0000259" key="22">
    <source>
        <dbReference type="PROSITE" id="PS50026"/>
    </source>
</evidence>
<keyword evidence="9" id="KW-0221">Differentiation</keyword>
<keyword evidence="11" id="KW-0654">Proteoglycan</keyword>
<dbReference type="InterPro" id="IPR035976">
    <property type="entry name" value="Sushi/SCR/CCP_sf"/>
</dbReference>
<evidence type="ECO:0000256" key="4">
    <source>
        <dbReference type="ARBA" id="ARBA00022525"/>
    </source>
</evidence>
<feature type="region of interest" description="Disordered" evidence="21">
    <location>
        <begin position="1023"/>
        <end position="1102"/>
    </location>
</feature>
<dbReference type="GO" id="GO:0007155">
    <property type="term" value="P:cell adhesion"/>
    <property type="evidence" value="ECO:0007669"/>
    <property type="project" value="InterPro"/>
</dbReference>
<keyword evidence="10" id="KW-0832">Ubl conjugation</keyword>
<dbReference type="Gene3D" id="2.10.25.10">
    <property type="entry name" value="Laminin"/>
    <property type="match status" value="1"/>
</dbReference>
<evidence type="ECO:0000256" key="15">
    <source>
        <dbReference type="ARBA" id="ARBA00023157"/>
    </source>
</evidence>
<feature type="domain" description="Link" evidence="26">
    <location>
        <begin position="288"/>
        <end position="383"/>
    </location>
</feature>
<dbReference type="InterPro" id="IPR007110">
    <property type="entry name" value="Ig-like_dom"/>
</dbReference>
<name>A0A9K3Y7Z1_ICTPU</name>
<evidence type="ECO:0000259" key="23">
    <source>
        <dbReference type="PROSITE" id="PS50041"/>
    </source>
</evidence>
<dbReference type="FunFam" id="2.10.25.10:FF:000368">
    <property type="entry name" value="Delta-like 3 (Drosophila), isoform CRA_b"/>
    <property type="match status" value="1"/>
</dbReference>
<feature type="compositionally biased region" description="Polar residues" evidence="21">
    <location>
        <begin position="918"/>
        <end position="928"/>
    </location>
</feature>
<dbReference type="KEGG" id="ipu:108268092"/>
<reference evidence="28" key="2">
    <citation type="submission" date="2025-08" db="UniProtKB">
        <authorList>
            <consortium name="RefSeq"/>
        </authorList>
    </citation>
    <scope>IDENTIFICATION</scope>
    <source>
        <tissue evidence="28">Blood</tissue>
    </source>
</reference>
<organism evidence="27 28">
    <name type="scientific">Ictalurus punctatus</name>
    <name type="common">Channel catfish</name>
    <name type="synonym">Silurus punctatus</name>
    <dbReference type="NCBI Taxonomy" id="7998"/>
    <lineage>
        <taxon>Eukaryota</taxon>
        <taxon>Metazoa</taxon>
        <taxon>Chordata</taxon>
        <taxon>Craniata</taxon>
        <taxon>Vertebrata</taxon>
        <taxon>Euteleostomi</taxon>
        <taxon>Actinopterygii</taxon>
        <taxon>Neopterygii</taxon>
        <taxon>Teleostei</taxon>
        <taxon>Ostariophysi</taxon>
        <taxon>Siluriformes</taxon>
        <taxon>Ictaluridae</taxon>
        <taxon>Ictalurus</taxon>
    </lineage>
</organism>
<feature type="disulfide bond" evidence="20">
    <location>
        <begin position="334"/>
        <end position="355"/>
    </location>
</feature>
<feature type="domain" description="C-type lectin" evidence="23">
    <location>
        <begin position="1157"/>
        <end position="1271"/>
    </location>
</feature>
<keyword evidence="27" id="KW-1185">Reference proteome</keyword>
<feature type="disulfide bond" evidence="19">
    <location>
        <begin position="1306"/>
        <end position="1333"/>
    </location>
</feature>
<keyword evidence="3" id="KW-0217">Developmental protein</keyword>
<dbReference type="Gene3D" id="2.60.40.10">
    <property type="entry name" value="Immunoglobulins"/>
    <property type="match status" value="1"/>
</dbReference>
<dbReference type="PROSITE" id="PS50026">
    <property type="entry name" value="EGF_3"/>
    <property type="match status" value="1"/>
</dbReference>
<dbReference type="FunFam" id="3.10.100.10:FF:000011">
    <property type="entry name" value="Aggrecan core protein"/>
    <property type="match status" value="1"/>
</dbReference>
<keyword evidence="4" id="KW-0964">Secreted</keyword>
<keyword evidence="8" id="KW-0677">Repeat</keyword>
<feature type="region of interest" description="Disordered" evidence="21">
    <location>
        <begin position="907"/>
        <end position="944"/>
    </location>
</feature>
<evidence type="ECO:0000256" key="17">
    <source>
        <dbReference type="ARBA" id="ARBA00023319"/>
    </source>
</evidence>
<dbReference type="GO" id="GO:0016020">
    <property type="term" value="C:membrane"/>
    <property type="evidence" value="ECO:0007669"/>
    <property type="project" value="UniProtKB-SubCell"/>
</dbReference>
<dbReference type="GO" id="GO:0005540">
    <property type="term" value="F:hyaluronic acid binding"/>
    <property type="evidence" value="ECO:0007669"/>
    <property type="project" value="InterPro"/>
</dbReference>
<dbReference type="Pfam" id="PF00193">
    <property type="entry name" value="Xlink"/>
    <property type="match status" value="2"/>
</dbReference>
<dbReference type="SUPFAM" id="SSF56436">
    <property type="entry name" value="C-type lectin-like"/>
    <property type="match status" value="3"/>
</dbReference>
<dbReference type="InterPro" id="IPR013106">
    <property type="entry name" value="Ig_V-set"/>
</dbReference>
<evidence type="ECO:0000256" key="20">
    <source>
        <dbReference type="PROSITE-ProRule" id="PRU00323"/>
    </source>
</evidence>
<dbReference type="PRINTS" id="PR01265">
    <property type="entry name" value="LINKMODULE"/>
</dbReference>
<dbReference type="SUPFAM" id="SSF48726">
    <property type="entry name" value="Immunoglobulin"/>
    <property type="match status" value="1"/>
</dbReference>
<evidence type="ECO:0000256" key="16">
    <source>
        <dbReference type="ARBA" id="ARBA00023180"/>
    </source>
</evidence>
<feature type="disulfide bond" evidence="18">
    <location>
        <begin position="1134"/>
        <end position="1143"/>
    </location>
</feature>
<evidence type="ECO:0000313" key="27">
    <source>
        <dbReference type="Proteomes" id="UP000221080"/>
    </source>
</evidence>
<dbReference type="GO" id="GO:0072534">
    <property type="term" value="C:perineuronal net"/>
    <property type="evidence" value="ECO:0007669"/>
    <property type="project" value="TreeGrafter"/>
</dbReference>
<keyword evidence="13" id="KW-1133">Transmembrane helix</keyword>
<dbReference type="GO" id="GO:0007417">
    <property type="term" value="P:central nervous system development"/>
    <property type="evidence" value="ECO:0007669"/>
    <property type="project" value="TreeGrafter"/>
</dbReference>
<dbReference type="PROSITE" id="PS01241">
    <property type="entry name" value="LINK_1"/>
    <property type="match status" value="1"/>
</dbReference>
<dbReference type="CDD" id="cd00033">
    <property type="entry name" value="CCP"/>
    <property type="match status" value="1"/>
</dbReference>
<evidence type="ECO:0000313" key="28">
    <source>
        <dbReference type="RefSeq" id="XP_017328281.3"/>
    </source>
</evidence>
<dbReference type="SMART" id="SM00181">
    <property type="entry name" value="EGF"/>
    <property type="match status" value="1"/>
</dbReference>
<dbReference type="CTD" id="63827"/>
<dbReference type="CDD" id="cd03520">
    <property type="entry name" value="Link_domain_CSPGs_modules_2_4"/>
    <property type="match status" value="1"/>
</dbReference>
<evidence type="ECO:0000259" key="26">
    <source>
        <dbReference type="PROSITE" id="PS50963"/>
    </source>
</evidence>
<dbReference type="Proteomes" id="UP000221080">
    <property type="component" value="Chromosome 1"/>
</dbReference>
<keyword evidence="6" id="KW-0812">Transmembrane</keyword>
<evidence type="ECO:0000256" key="8">
    <source>
        <dbReference type="ARBA" id="ARBA00022737"/>
    </source>
</evidence>
<keyword evidence="14" id="KW-0472">Membrane</keyword>
<feature type="compositionally biased region" description="Polar residues" evidence="21">
    <location>
        <begin position="1052"/>
        <end position="1061"/>
    </location>
</feature>
<dbReference type="SUPFAM" id="SSF57535">
    <property type="entry name" value="Complement control module/SCR domain"/>
    <property type="match status" value="1"/>
</dbReference>
<dbReference type="Gene3D" id="2.10.70.10">
    <property type="entry name" value="Complement Module, domain 1"/>
    <property type="match status" value="1"/>
</dbReference>
<sequence>MRFLNFPRLFEERFHHHHHPSLCLDELTCQKIAFFESALIRTVLHLTHSRPTFPSSTIASNNKCSMRERERERGREGGGALFHTSSCALFSPPFLFSVLSLGVVHTQGTGSPSFAFLLQKSTLLAQDCLGMRSMMFLSLLLCAICPFVLLSSAVPVPGTDETRLLQVMIPDSPPVSAVLGGSLTLHCHVSLPPLSFLGRFAGNTMPRVKWSMLSSGRETEILVARGERVKISEPYKGRATLPNYDSSPTDLTLRLDSLRHNDTGFYRCEVQQGLEDAHVLAQIKVKGVVFHYRHASNRYAFSFGEAKNACEDIGAQIATPEQLLAAYNSGYEQCDAGWLADGSVRYPIHTPREGCFGDMDGLPGVRNYGMMEADELYDVYCYIENIHGKVFYGSTSQRFTLAEAKAYCEQQGAQLASTSQLYAAWNDGLDHCSPGWLADGSVRYPIVNPRERCGGSEPGVKTVYRYSNQTGFPEPHTRYDAYCFRAVLSSQTDIGQDIVTLADTEEEFSLGHVTQKTESEAQGAVEIFSFSSKHTVKTEEHDPTPSPFDKVHTTIASRIILTTPAIYGQKPEPTQSSWQEVLIKPIDSEAVPKIHLEPSWTQPKSAEDQDKENSTVNSEVKTHDQLMPDINLELGEQVEYNIFAESKPNTTTDNMEPLYEFTENGVSESMPETILDNQGESHVDEHSTVIEEQAGNFTVALESDVSLDFRTQTTSSEITEGSGNELTTAFTEKIGPNVTVRQDDSYERSSSEVTTESSLLEDISQPTMSFEQSHEQTVATVTSSTVAQVEQETGHTSAAESLVVSLGSADNDGDHESGVTAIPVHFSEKQTEPIDGSGDDENVLLLTLLTAPAPHLLGTSISPNALVVEASSPQELDITVPEISTPSGISIIKEEVKQFEQERVENAPVLHPMPATPLTETKTMSSKDSTGHEDNSSGTDNSSGMGSLVSDLSYLNATPIIPFNSTYLLNITEVNDTENVPSTTHFAVAVTLIPDMTLTPIWDPMTPPTPPQEFRADVELSSDTPVITDDPDFSAESDSTAAPTTENPEETQSLTSSVATNDQEREDQDLIPTTESPNSKEEEELTTPTHHTTPPPRLTERVLDRTGRSDDCLENPCANGGTCVDIGTSVRCLCLPTYGGEFCQTDLEQCEPGWEKFQGNCYKHFSKRQSWEVAEQHCRMCGGHLVSVMSPEEQYFINHKYKEYQWTGLNDRTIEGDFRWSDGNPLLYENWYRGQPDSYFLSGEDCVVMVWHDDGRWSDVPCNYHLSYTCKKGTTACGQPPLVLNAKQFGERQARYVINAQVRYHCEEGFLQRHKPIIRCQNNGRWEEPQITCTPQPVDLSRKQVTLPSAKN</sequence>
<dbReference type="Pfam" id="PF00008">
    <property type="entry name" value="EGF"/>
    <property type="match status" value="1"/>
</dbReference>
<feature type="domain" description="Link" evidence="26">
    <location>
        <begin position="388"/>
        <end position="485"/>
    </location>
</feature>
<evidence type="ECO:0000256" key="7">
    <source>
        <dbReference type="ARBA" id="ARBA00022729"/>
    </source>
</evidence>
<dbReference type="GeneID" id="108268092"/>
<dbReference type="InterPro" id="IPR016186">
    <property type="entry name" value="C-type_lectin-like/link_sf"/>
</dbReference>
<dbReference type="PROSITE" id="PS50041">
    <property type="entry name" value="C_TYPE_LECTIN_2"/>
    <property type="match status" value="1"/>
</dbReference>
<dbReference type="InterPro" id="IPR000538">
    <property type="entry name" value="Link_dom"/>
</dbReference>
<keyword evidence="15 18" id="KW-1015">Disulfide bond</keyword>
<dbReference type="SMART" id="SM00409">
    <property type="entry name" value="IG"/>
    <property type="match status" value="1"/>
</dbReference>
<dbReference type="InterPro" id="IPR016187">
    <property type="entry name" value="CTDL_fold"/>
</dbReference>
<feature type="domain" description="EGF-like" evidence="22">
    <location>
        <begin position="1108"/>
        <end position="1144"/>
    </location>
</feature>
<evidence type="ECO:0000256" key="19">
    <source>
        <dbReference type="PROSITE-ProRule" id="PRU00302"/>
    </source>
</evidence>
<dbReference type="SMART" id="SM00034">
    <property type="entry name" value="CLECT"/>
    <property type="match status" value="1"/>
</dbReference>
<keyword evidence="17" id="KW-0393">Immunoglobulin domain</keyword>
<evidence type="ECO:0000256" key="12">
    <source>
        <dbReference type="ARBA" id="ARBA00022976"/>
    </source>
</evidence>
<evidence type="ECO:0000259" key="25">
    <source>
        <dbReference type="PROSITE" id="PS50923"/>
    </source>
</evidence>
<dbReference type="GO" id="GO:0007219">
    <property type="term" value="P:Notch signaling pathway"/>
    <property type="evidence" value="ECO:0007669"/>
    <property type="project" value="UniProtKB-KW"/>
</dbReference>
<dbReference type="FunFam" id="3.10.100.10:FF:000002">
    <property type="entry name" value="Hyaluronan proteoglycan link protein 1"/>
    <property type="match status" value="1"/>
</dbReference>
<gene>
    <name evidence="28" type="primary">bcan</name>
</gene>
<dbReference type="PANTHER" id="PTHR22804:SF41">
    <property type="entry name" value="BREVICAN CORE PROTEIN"/>
    <property type="match status" value="1"/>
</dbReference>
<dbReference type="Gene3D" id="3.10.100.10">
    <property type="entry name" value="Mannose-Binding Protein A, subunit A"/>
    <property type="match status" value="3"/>
</dbReference>
<feature type="domain" description="Ig-like" evidence="24">
    <location>
        <begin position="170"/>
        <end position="286"/>
    </location>
</feature>
<comment type="subcellular location">
    <subcellularLocation>
        <location evidence="1">Membrane</location>
        <topology evidence="1">Single-pass type I membrane protein</topology>
    </subcellularLocation>
    <subcellularLocation>
        <location evidence="2">Secreted</location>
    </subcellularLocation>
</comment>
<dbReference type="CDD" id="cd00054">
    <property type="entry name" value="EGF_CA"/>
    <property type="match status" value="1"/>
</dbReference>
<dbReference type="Pfam" id="PF00084">
    <property type="entry name" value="Sushi"/>
    <property type="match status" value="1"/>
</dbReference>
<dbReference type="OrthoDB" id="7357196at2759"/>
<dbReference type="Pfam" id="PF07686">
    <property type="entry name" value="V-set"/>
    <property type="match status" value="1"/>
</dbReference>
<dbReference type="GO" id="GO:0045202">
    <property type="term" value="C:synapse"/>
    <property type="evidence" value="ECO:0007669"/>
    <property type="project" value="TreeGrafter"/>
</dbReference>
<reference evidence="27" key="1">
    <citation type="journal article" date="2016" name="Nat. Commun.">
        <title>The channel catfish genome sequence provides insights into the evolution of scale formation in teleosts.</title>
        <authorList>
            <person name="Liu Z."/>
            <person name="Liu S."/>
            <person name="Yao J."/>
            <person name="Bao L."/>
            <person name="Zhang J."/>
            <person name="Li Y."/>
            <person name="Jiang C."/>
            <person name="Sun L."/>
            <person name="Wang R."/>
            <person name="Zhang Y."/>
            <person name="Zhou T."/>
            <person name="Zeng Q."/>
            <person name="Fu Q."/>
            <person name="Gao S."/>
            <person name="Li N."/>
            <person name="Koren S."/>
            <person name="Jiang Y."/>
            <person name="Zimin A."/>
            <person name="Xu P."/>
            <person name="Phillippy A.M."/>
            <person name="Geng X."/>
            <person name="Song L."/>
            <person name="Sun F."/>
            <person name="Li C."/>
            <person name="Wang X."/>
            <person name="Chen A."/>
            <person name="Jin Y."/>
            <person name="Yuan Z."/>
            <person name="Yang Y."/>
            <person name="Tan S."/>
            <person name="Peatman E."/>
            <person name="Lu J."/>
            <person name="Qin Z."/>
            <person name="Dunham R."/>
            <person name="Li Z."/>
            <person name="Sonstegard T."/>
            <person name="Feng J."/>
            <person name="Danzmann R.G."/>
            <person name="Schroeder S."/>
            <person name="Scheffler B."/>
            <person name="Duke M.V."/>
            <person name="Ballard L."/>
            <person name="Kucuktas H."/>
            <person name="Kaltenboeck L."/>
            <person name="Liu H."/>
            <person name="Armbruster J."/>
            <person name="Xie Y."/>
            <person name="Kirby M.L."/>
            <person name="Tian Y."/>
            <person name="Flanagan M.E."/>
            <person name="Mu W."/>
            <person name="Waldbieser G.C."/>
        </authorList>
    </citation>
    <scope>NUCLEOTIDE SEQUENCE [LARGE SCALE GENOMIC DNA]</scope>
    <source>
        <strain evidence="27">SDA103</strain>
    </source>
</reference>
<dbReference type="PROSITE" id="PS00615">
    <property type="entry name" value="C_TYPE_LECTIN_1"/>
    <property type="match status" value="1"/>
</dbReference>
<dbReference type="InterPro" id="IPR018378">
    <property type="entry name" value="C-type_lectin_CS"/>
</dbReference>
<dbReference type="OMA" id="YLDIKWN"/>
<evidence type="ECO:0000259" key="24">
    <source>
        <dbReference type="PROSITE" id="PS50835"/>
    </source>
</evidence>
<accession>A0A9K3Y7Z1</accession>
<dbReference type="FunFam" id="3.10.100.10:FF:000003">
    <property type="entry name" value="Versican core protein"/>
    <property type="match status" value="1"/>
</dbReference>
<evidence type="ECO:0000256" key="14">
    <source>
        <dbReference type="ARBA" id="ARBA00023136"/>
    </source>
</evidence>
<dbReference type="Pfam" id="PF00059">
    <property type="entry name" value="Lectin_C"/>
    <property type="match status" value="1"/>
</dbReference>
<dbReference type="SMART" id="SM00032">
    <property type="entry name" value="CCP"/>
    <property type="match status" value="1"/>
</dbReference>
<dbReference type="SMART" id="SM00406">
    <property type="entry name" value="IGv"/>
    <property type="match status" value="1"/>
</dbReference>
<dbReference type="InterPro" id="IPR001304">
    <property type="entry name" value="C-type_lectin-like"/>
</dbReference>
<comment type="caution">
    <text evidence="18">Lacks conserved residue(s) required for the propagation of feature annotation.</text>
</comment>
<dbReference type="CDD" id="cd03517">
    <property type="entry name" value="Link_domain_CSPGs_modules_1_3"/>
    <property type="match status" value="1"/>
</dbReference>
<feature type="disulfide bond" evidence="20">
    <location>
        <begin position="432"/>
        <end position="453"/>
    </location>
</feature>